<feature type="transmembrane region" description="Helical" evidence="8">
    <location>
        <begin position="429"/>
        <end position="450"/>
    </location>
</feature>
<dbReference type="GO" id="GO:0005337">
    <property type="term" value="F:nucleoside transmembrane transporter activity"/>
    <property type="evidence" value="ECO:0007669"/>
    <property type="project" value="InterPro"/>
</dbReference>
<reference evidence="9" key="1">
    <citation type="submission" date="2021-01" db="EMBL/GenBank/DDBJ databases">
        <authorList>
            <person name="Corre E."/>
            <person name="Pelletier E."/>
            <person name="Niang G."/>
            <person name="Scheremetjew M."/>
            <person name="Finn R."/>
            <person name="Kale V."/>
            <person name="Holt S."/>
            <person name="Cochrane G."/>
            <person name="Meng A."/>
            <person name="Brown T."/>
            <person name="Cohen L."/>
        </authorList>
    </citation>
    <scope>NUCLEOTIDE SEQUENCE</scope>
    <source>
        <strain evidence="9">NIES-2562</strain>
    </source>
</reference>
<dbReference type="PANTHER" id="PTHR10332">
    <property type="entry name" value="EQUILIBRATIVE NUCLEOSIDE TRANSPORTER"/>
    <property type="match status" value="1"/>
</dbReference>
<dbReference type="SUPFAM" id="SSF103473">
    <property type="entry name" value="MFS general substrate transporter"/>
    <property type="match status" value="1"/>
</dbReference>
<accession>A0A7S3DAN3</accession>
<protein>
    <recommendedName>
        <fullName evidence="11">Equilibrative nucleoside transporter</fullName>
    </recommendedName>
</protein>
<dbReference type="Pfam" id="PF01733">
    <property type="entry name" value="Nucleoside_tran"/>
    <property type="match status" value="1"/>
</dbReference>
<evidence type="ECO:0000256" key="8">
    <source>
        <dbReference type="SAM" id="Phobius"/>
    </source>
</evidence>
<evidence type="ECO:0000256" key="2">
    <source>
        <dbReference type="ARBA" id="ARBA00007965"/>
    </source>
</evidence>
<proteinExistence type="inferred from homology"/>
<feature type="transmembrane region" description="Helical" evidence="8">
    <location>
        <begin position="50"/>
        <end position="68"/>
    </location>
</feature>
<dbReference type="EMBL" id="HBIB01021749">
    <property type="protein sequence ID" value="CAE0251921.1"/>
    <property type="molecule type" value="Transcribed_RNA"/>
</dbReference>
<feature type="transmembrane region" description="Helical" evidence="8">
    <location>
        <begin position="144"/>
        <end position="169"/>
    </location>
</feature>
<comment type="similarity">
    <text evidence="2">Belongs to the SLC29A/ENT transporter (TC 2.A.57) family.</text>
</comment>
<evidence type="ECO:0000256" key="3">
    <source>
        <dbReference type="ARBA" id="ARBA00022448"/>
    </source>
</evidence>
<evidence type="ECO:0000256" key="1">
    <source>
        <dbReference type="ARBA" id="ARBA00004141"/>
    </source>
</evidence>
<feature type="transmembrane region" description="Helical" evidence="8">
    <location>
        <begin position="106"/>
        <end position="132"/>
    </location>
</feature>
<evidence type="ECO:0000256" key="4">
    <source>
        <dbReference type="ARBA" id="ARBA00022692"/>
    </source>
</evidence>
<evidence type="ECO:0008006" key="11">
    <source>
        <dbReference type="Google" id="ProtNLM"/>
    </source>
</evidence>
<evidence type="ECO:0000256" key="5">
    <source>
        <dbReference type="ARBA" id="ARBA00022989"/>
    </source>
</evidence>
<feature type="compositionally biased region" description="Basic and acidic residues" evidence="7">
    <location>
        <begin position="249"/>
        <end position="261"/>
    </location>
</feature>
<sequence>MPKDNERGGASKALYITFFFTGLGYLFPFNVLVSDIDFLKESYPSLNLEFIISIAYNIPCVFVLLLLVKFGDRLSFSGRIYTAFGVDLAVLAALAGLRFISISPPLLLWSTVAASIVTGCAAAVVDGTLFGLASKFPSSCVQAVMAAIPLSGTVTGLQKIIIKLVIVSINGGEGEVSEATVETETQLNSRIYFIVSCAMVIVSIVAYSLLRRQREAKAVLNRCNVKAPIQYSVNRRENQALLNDENDPADSKDSRTSESETPHGSLVPGRESFSTASAAHVRAKRRRWAVFKKIWVHGFTVFLSYMIALAVYPGLVSSMKPNDPSFEGWYPIILLTLVQVSDMAGRYLPLLKIPRKVISFNWISAIVRVAFIPLMILCVKPRIFGEVVAIVLVIVSSMSLGFVSTLSMGAAPSLVDEAEEEIAGTLMSFCLNAGLVVGSLIGLGIEAYLIGHV</sequence>
<feature type="transmembrane region" description="Helical" evidence="8">
    <location>
        <begin position="357"/>
        <end position="377"/>
    </location>
</feature>
<feature type="region of interest" description="Disordered" evidence="7">
    <location>
        <begin position="240"/>
        <end position="270"/>
    </location>
</feature>
<keyword evidence="5 8" id="KW-1133">Transmembrane helix</keyword>
<dbReference type="PIRSF" id="PIRSF016379">
    <property type="entry name" value="ENT"/>
    <property type="match status" value="1"/>
</dbReference>
<evidence type="ECO:0000256" key="7">
    <source>
        <dbReference type="SAM" id="MobiDB-lite"/>
    </source>
</evidence>
<keyword evidence="6 8" id="KW-0472">Membrane</keyword>
<evidence type="ECO:0000256" key="6">
    <source>
        <dbReference type="ARBA" id="ARBA00023136"/>
    </source>
</evidence>
<organism evidence="9">
    <name type="scientific">Palpitomonas bilix</name>
    <dbReference type="NCBI Taxonomy" id="652834"/>
    <lineage>
        <taxon>Eukaryota</taxon>
        <taxon>Eukaryota incertae sedis</taxon>
    </lineage>
</organism>
<dbReference type="AlphaFoldDB" id="A0A7S3DAN3"/>
<gene>
    <name evidence="9" type="ORF">PBIL07802_LOCUS14147</name>
    <name evidence="10" type="ORF">PBIL07802_LOCUS14149</name>
</gene>
<feature type="transmembrane region" description="Helical" evidence="8">
    <location>
        <begin position="80"/>
        <end position="100"/>
    </location>
</feature>
<name>A0A7S3DAN3_9EUKA</name>
<feature type="transmembrane region" description="Helical" evidence="8">
    <location>
        <begin position="383"/>
        <end position="408"/>
    </location>
</feature>
<feature type="transmembrane region" description="Helical" evidence="8">
    <location>
        <begin position="294"/>
        <end position="316"/>
    </location>
</feature>
<dbReference type="GO" id="GO:0005886">
    <property type="term" value="C:plasma membrane"/>
    <property type="evidence" value="ECO:0007669"/>
    <property type="project" value="TreeGrafter"/>
</dbReference>
<evidence type="ECO:0000313" key="9">
    <source>
        <dbReference type="EMBL" id="CAE0251921.1"/>
    </source>
</evidence>
<keyword evidence="3" id="KW-0813">Transport</keyword>
<feature type="transmembrane region" description="Helical" evidence="8">
    <location>
        <begin position="12"/>
        <end position="30"/>
    </location>
</feature>
<evidence type="ECO:0000313" key="10">
    <source>
        <dbReference type="EMBL" id="CAE0251923.1"/>
    </source>
</evidence>
<comment type="subcellular location">
    <subcellularLocation>
        <location evidence="1">Membrane</location>
        <topology evidence="1">Multi-pass membrane protein</topology>
    </subcellularLocation>
</comment>
<keyword evidence="4 8" id="KW-0812">Transmembrane</keyword>
<dbReference type="PANTHER" id="PTHR10332:SF10">
    <property type="entry name" value="EQUILIBRATIVE NUCLEOSIDE TRANSPORTER 4"/>
    <property type="match status" value="1"/>
</dbReference>
<dbReference type="PRINTS" id="PR01130">
    <property type="entry name" value="DERENTRNSPRT"/>
</dbReference>
<dbReference type="EMBL" id="HBIB01021751">
    <property type="protein sequence ID" value="CAE0251923.1"/>
    <property type="molecule type" value="Transcribed_RNA"/>
</dbReference>
<dbReference type="InterPro" id="IPR036259">
    <property type="entry name" value="MFS_trans_sf"/>
</dbReference>
<dbReference type="InterPro" id="IPR002259">
    <property type="entry name" value="Eqnu_transpt"/>
</dbReference>
<feature type="transmembrane region" description="Helical" evidence="8">
    <location>
        <begin position="189"/>
        <end position="210"/>
    </location>
</feature>
<dbReference type="GO" id="GO:0005375">
    <property type="term" value="F:copper ion transmembrane transporter activity"/>
    <property type="evidence" value="ECO:0007669"/>
    <property type="project" value="UniProtKB-UniRule"/>
</dbReference>